<dbReference type="InParanoid" id="A0A1S3JR70"/>
<keyword evidence="15" id="KW-1185">Reference proteome</keyword>
<evidence type="ECO:0000313" key="16">
    <source>
        <dbReference type="RefSeq" id="XP_013412880.1"/>
    </source>
</evidence>
<keyword evidence="4" id="KW-0963">Cytoplasm</keyword>
<evidence type="ECO:0000256" key="10">
    <source>
        <dbReference type="ARBA" id="ARBA00065345"/>
    </source>
</evidence>
<dbReference type="Pfam" id="PF21039">
    <property type="entry name" value="CEP104_ZnF"/>
    <property type="match status" value="1"/>
</dbReference>
<sequence length="918" mass="102503">MPGKLEFRVVHVSGQDDGFKATELNTHSPTTKGWQSSRFCLYPQDMVLQLDKKSRMRKLQILVHQYNIATKIEFYVGDVPEDTPVTLQNARYTRLGYVCMSDNEKTGFKARELKSVHVDAVGSFLKLVIHKNHVNKHNLYNQVGIIAVNVIGDEIKNIYDPSNLEGDPYIDDPRLKQDPALAGLLNKPDYISPLDDLAFDMYQDPEVAQIIRKLERKKQEAVLEERYDFAKKVKQAITDLQKVGEKLGKMEVEKRQAVESEDYDKAKLKKVQMDEYRLQVYKQLQLHDLLEVSGSKHPQPVTIEPVRQQTPPPKLERLEKTPTPPPLPPPESRSGKLPYDERPLPALKKTQSPRDVEDEAEGSGSPPPTARQPPPAESPPPPLDESGGTGGGTGGGITEGPEEMSEKDLREASILIDVFGQPLAAKAYSKTWSFREDAINSVQKELRDLPTSSPKEETRNMLRAAIFLVQRGIKDKVQAVFKAALSLLRFILKDFISLHKLGKSETSYAVEKTLPGLIQRSGDTAARIRDEAKAFVLDIAQYPDVKATHLVPSECTKPFKPSAAPRLSLSKTEIVEQLYRDLGLENNGLTVDNLMKFCVAALQHNNGEIRHVAERIIIDLYKTVGAPVKDFLPPDDDKTRKNTLYRQIFEAFDKIDGKPSKEELKRQKAEEEKKKAAEIEALQAQLAALKDLSKSSGPAEDTGKGGTNVKLPNKLGGDINIHISVVPKDEKKKPKGAPHAKPKVKPPPEEDDTSTLFQIDKTCIFCGEKDEAFTEEGLDVHYWKSCPMLKRCTDCKQVVEIASFTEHQISECEAKGNFSKCPRCTEAIPNTEFDQHIKDKTCNAAVADQSHCPLCHENIPQGEEGWKNHLMGKDGCKHNPRRLQALNKAGKQAGGVNKGKSKLPMRGRGRGRGGIPKR</sequence>
<keyword evidence="8" id="KW-0966">Cell projection</keyword>
<feature type="region of interest" description="Disordered" evidence="13">
    <location>
        <begin position="295"/>
        <end position="405"/>
    </location>
</feature>
<dbReference type="InterPro" id="IPR048739">
    <property type="entry name" value="CEP104_N"/>
</dbReference>
<keyword evidence="7" id="KW-0206">Cytoskeleton</keyword>
<dbReference type="Pfam" id="PF21038">
    <property type="entry name" value="CEP104_N"/>
    <property type="match status" value="1"/>
</dbReference>
<dbReference type="InterPro" id="IPR048738">
    <property type="entry name" value="CEP104_Znf"/>
</dbReference>
<dbReference type="RefSeq" id="XP_013412880.1">
    <property type="nucleotide sequence ID" value="XM_013557426.1"/>
</dbReference>
<dbReference type="STRING" id="7574.A0A1S3JR70"/>
<gene>
    <name evidence="16" type="primary">LOC106175431</name>
</gene>
<evidence type="ECO:0000256" key="7">
    <source>
        <dbReference type="ARBA" id="ARBA00023212"/>
    </source>
</evidence>
<accession>A0A1S3JR70</accession>
<evidence type="ECO:0000313" key="15">
    <source>
        <dbReference type="Proteomes" id="UP000085678"/>
    </source>
</evidence>
<dbReference type="InterPro" id="IPR016024">
    <property type="entry name" value="ARM-type_fold"/>
</dbReference>
<feature type="region of interest" description="Disordered" evidence="13">
    <location>
        <begin position="726"/>
        <end position="754"/>
    </location>
</feature>
<dbReference type="InterPro" id="IPR052607">
    <property type="entry name" value="CEP104-like"/>
</dbReference>
<dbReference type="PANTHER" id="PTHR13371:SF0">
    <property type="entry name" value="CENTROSOMAL PROTEIN OF 104 KDA"/>
    <property type="match status" value="1"/>
</dbReference>
<dbReference type="GeneID" id="106175431"/>
<proteinExistence type="predicted"/>
<dbReference type="InterPro" id="IPR011989">
    <property type="entry name" value="ARM-like"/>
</dbReference>
<comment type="subunit">
    <text evidence="10">Interacts with CCP110 and CEP97. Interacts with ARMC9, TOGARAM1, CCDC66 and CSPP1.</text>
</comment>
<evidence type="ECO:0000256" key="12">
    <source>
        <dbReference type="SAM" id="Coils"/>
    </source>
</evidence>
<evidence type="ECO:0000256" key="6">
    <source>
        <dbReference type="ARBA" id="ARBA00023054"/>
    </source>
</evidence>
<evidence type="ECO:0000256" key="3">
    <source>
        <dbReference type="ARBA" id="ARBA00004647"/>
    </source>
</evidence>
<dbReference type="SUPFAM" id="SSF49785">
    <property type="entry name" value="Galactose-binding domain-like"/>
    <property type="match status" value="1"/>
</dbReference>
<dbReference type="GO" id="GO:0005929">
    <property type="term" value="C:cilium"/>
    <property type="evidence" value="ECO:0007669"/>
    <property type="project" value="UniProtKB-SubCell"/>
</dbReference>
<comment type="function">
    <text evidence="9">Required for ciliogenesis and for structural integrity at the ciliary tip.</text>
</comment>
<dbReference type="SUPFAM" id="SSF48371">
    <property type="entry name" value="ARM repeat"/>
    <property type="match status" value="1"/>
</dbReference>
<evidence type="ECO:0000259" key="14">
    <source>
        <dbReference type="SMART" id="SM01349"/>
    </source>
</evidence>
<feature type="compositionally biased region" description="Basic residues" evidence="13">
    <location>
        <begin position="899"/>
        <end position="918"/>
    </location>
</feature>
<organism evidence="15 16">
    <name type="scientific">Lingula anatina</name>
    <name type="common">Brachiopod</name>
    <name type="synonym">Lingula unguis</name>
    <dbReference type="NCBI Taxonomy" id="7574"/>
    <lineage>
        <taxon>Eukaryota</taxon>
        <taxon>Metazoa</taxon>
        <taxon>Spiralia</taxon>
        <taxon>Lophotrochozoa</taxon>
        <taxon>Brachiopoda</taxon>
        <taxon>Linguliformea</taxon>
        <taxon>Lingulata</taxon>
        <taxon>Lingulida</taxon>
        <taxon>Linguloidea</taxon>
        <taxon>Lingulidae</taxon>
        <taxon>Lingula</taxon>
    </lineage>
</organism>
<dbReference type="OrthoDB" id="66599at2759"/>
<feature type="coiled-coil region" evidence="12">
    <location>
        <begin position="661"/>
        <end position="692"/>
    </location>
</feature>
<dbReference type="KEGG" id="lak:106175431"/>
<feature type="compositionally biased region" description="Gly residues" evidence="13">
    <location>
        <begin position="387"/>
        <end position="398"/>
    </location>
</feature>
<evidence type="ECO:0000256" key="9">
    <source>
        <dbReference type="ARBA" id="ARBA00059645"/>
    </source>
</evidence>
<dbReference type="FunFam" id="1.25.10.10:FF:000200">
    <property type="entry name" value="Centrosomal protein of 104 kDa"/>
    <property type="match status" value="1"/>
</dbReference>
<dbReference type="Gene3D" id="1.25.10.10">
    <property type="entry name" value="Leucine-rich Repeat Variant"/>
    <property type="match status" value="1"/>
</dbReference>
<feature type="compositionally biased region" description="Basic residues" evidence="13">
    <location>
        <begin position="733"/>
        <end position="744"/>
    </location>
</feature>
<evidence type="ECO:0000256" key="2">
    <source>
        <dbReference type="ARBA" id="ARBA00004138"/>
    </source>
</evidence>
<dbReference type="FunCoup" id="A0A1S3JR70">
    <property type="interactions" value="998"/>
</dbReference>
<evidence type="ECO:0000256" key="5">
    <source>
        <dbReference type="ARBA" id="ARBA00022737"/>
    </source>
</evidence>
<dbReference type="Proteomes" id="UP000085678">
    <property type="component" value="Unplaced"/>
</dbReference>
<evidence type="ECO:0000256" key="13">
    <source>
        <dbReference type="SAM" id="MobiDB-lite"/>
    </source>
</evidence>
<keyword evidence="6 12" id="KW-0175">Coiled coil</keyword>
<dbReference type="InterPro" id="IPR008979">
    <property type="entry name" value="Galactose-bd-like_sf"/>
</dbReference>
<evidence type="ECO:0000256" key="1">
    <source>
        <dbReference type="ARBA" id="ARBA00004114"/>
    </source>
</evidence>
<feature type="compositionally biased region" description="Pro residues" evidence="13">
    <location>
        <begin position="365"/>
        <end position="383"/>
    </location>
</feature>
<dbReference type="GO" id="GO:0000922">
    <property type="term" value="C:spindle pole"/>
    <property type="evidence" value="ECO:0007669"/>
    <property type="project" value="UniProtKB-SubCell"/>
</dbReference>
<keyword evidence="5" id="KW-0677">Repeat</keyword>
<dbReference type="PANTHER" id="PTHR13371">
    <property type="entry name" value="GLYCINE-, GLUTAMATE-, THIENYLCYCLOHEXYLPIPERIDINE-BINDING PROTEIN"/>
    <property type="match status" value="1"/>
</dbReference>
<evidence type="ECO:0000256" key="4">
    <source>
        <dbReference type="ARBA" id="ARBA00022490"/>
    </source>
</evidence>
<protein>
    <recommendedName>
        <fullName evidence="11">Centrosomal protein of 104 kDa</fullName>
    </recommendedName>
</protein>
<dbReference type="Pfam" id="PF21040">
    <property type="entry name" value="CEP104-like_TOG"/>
    <property type="match status" value="1"/>
</dbReference>
<feature type="compositionally biased region" description="Pro residues" evidence="13">
    <location>
        <begin position="322"/>
        <end position="331"/>
    </location>
</feature>
<name>A0A1S3JR70_LINAN</name>
<reference evidence="16" key="1">
    <citation type="submission" date="2025-08" db="UniProtKB">
        <authorList>
            <consortium name="RefSeq"/>
        </authorList>
    </citation>
    <scope>IDENTIFICATION</scope>
    <source>
        <tissue evidence="16">Gonads</tissue>
    </source>
</reference>
<evidence type="ECO:0000256" key="11">
    <source>
        <dbReference type="ARBA" id="ARBA00068547"/>
    </source>
</evidence>
<evidence type="ECO:0000256" key="8">
    <source>
        <dbReference type="ARBA" id="ARBA00023273"/>
    </source>
</evidence>
<dbReference type="GO" id="GO:0005814">
    <property type="term" value="C:centriole"/>
    <property type="evidence" value="ECO:0007669"/>
    <property type="project" value="UniProtKB-SubCell"/>
</dbReference>
<dbReference type="InterPro" id="IPR034085">
    <property type="entry name" value="TOG"/>
</dbReference>
<comment type="subcellular location">
    <subcellularLocation>
        <location evidence="2">Cell projection</location>
        <location evidence="2">Cilium</location>
    </subcellularLocation>
    <subcellularLocation>
        <location evidence="1">Cytoplasm</location>
        <location evidence="1">Cytoskeleton</location>
        <location evidence="1">Microtubule organizing center</location>
        <location evidence="1">Centrosome</location>
        <location evidence="1">Centriole</location>
    </subcellularLocation>
    <subcellularLocation>
        <location evidence="3">Cytoplasm</location>
        <location evidence="3">Cytoskeleton</location>
        <location evidence="3">Spindle pole</location>
    </subcellularLocation>
</comment>
<feature type="region of interest" description="Disordered" evidence="13">
    <location>
        <begin position="887"/>
        <end position="918"/>
    </location>
</feature>
<feature type="domain" description="TOG" evidence="14">
    <location>
        <begin position="403"/>
        <end position="661"/>
    </location>
</feature>
<dbReference type="AlphaFoldDB" id="A0A1S3JR70"/>
<dbReference type="SMART" id="SM01349">
    <property type="entry name" value="TOG"/>
    <property type="match status" value="1"/>
</dbReference>